<accession>A0A930G0P4</accession>
<organism evidence="1 2">
    <name type="scientific">Dechloromonas agitata</name>
    <dbReference type="NCBI Taxonomy" id="73030"/>
    <lineage>
        <taxon>Bacteria</taxon>
        <taxon>Pseudomonadati</taxon>
        <taxon>Pseudomonadota</taxon>
        <taxon>Betaproteobacteria</taxon>
        <taxon>Rhodocyclales</taxon>
        <taxon>Azonexaceae</taxon>
        <taxon>Dechloromonas</taxon>
    </lineage>
</organism>
<dbReference type="Proteomes" id="UP000718593">
    <property type="component" value="Unassembled WGS sequence"/>
</dbReference>
<protein>
    <submittedName>
        <fullName evidence="1">Uncharacterized protein</fullName>
    </submittedName>
</protein>
<evidence type="ECO:0000313" key="2">
    <source>
        <dbReference type="Proteomes" id="UP000718593"/>
    </source>
</evidence>
<sequence>MPPSPEALEQACADYRQYLHAILEPAMAELRADIAARSVQLHRIFGANLFLAHAVDYILAIRKTAGLDDRRSEFVRRFDELFCVDGARLSNRKFELIDAINNALKHIRLDPEWYRALEQRYGPISFQSLYEEEGRVLCLLEGYRFDYVRVVLLPACQALLNWAFETTEEVLEFARGEFQISRWSADDELMASDDPADAIDQMIVRCNPECQYCGEHEQDCYCAEFVFEGEQGRFEPLFHADFDFDTVMSRISGAYARNT</sequence>
<gene>
    <name evidence="1" type="ORF">HXL68_15640</name>
</gene>
<dbReference type="AlphaFoldDB" id="A0A930G0P4"/>
<evidence type="ECO:0000313" key="1">
    <source>
        <dbReference type="EMBL" id="MBF1166456.1"/>
    </source>
</evidence>
<name>A0A930G0P4_9RHOO</name>
<reference evidence="1" key="1">
    <citation type="submission" date="2020-04" db="EMBL/GenBank/DDBJ databases">
        <title>Deep metagenomics examines the oral microbiome during advanced dental caries in children, revealing novel taxa and co-occurrences with host molecules.</title>
        <authorList>
            <person name="Baker J.L."/>
            <person name="Morton J.T."/>
            <person name="Dinis M."/>
            <person name="Alvarez R."/>
            <person name="Tran N.C."/>
            <person name="Knight R."/>
            <person name="Edlund A."/>
        </authorList>
    </citation>
    <scope>NUCLEOTIDE SEQUENCE</scope>
    <source>
        <strain evidence="1">JCVI_32_bin.24</strain>
    </source>
</reference>
<proteinExistence type="predicted"/>
<dbReference type="EMBL" id="JABZMI010000463">
    <property type="protein sequence ID" value="MBF1166456.1"/>
    <property type="molecule type" value="Genomic_DNA"/>
</dbReference>
<comment type="caution">
    <text evidence="1">The sequence shown here is derived from an EMBL/GenBank/DDBJ whole genome shotgun (WGS) entry which is preliminary data.</text>
</comment>